<sequence>MPVHHATHKPFDFLVFIGRFQPFHLGHLAVIEAGLVQAEQIIILCGSAHQPRSVRNPWTIAEREAMIRGAVQDLDNARIHIAPLMDIIYNEESWVRNVQVTINGMVTAHHGVPHRQPKLGLIGHSKDQSSYYLNLFPQWGAVEVENFKGLSATPIREAIFAEGNKYVLGEAEGVLPANVQRELLAFCETGAFAEVKGEQDFVAKYKRAWEAAPYKPTFVTVDAVVVQSGHVLMVERKARPGKGLLALPGGFVGSGEKLVDACLRELREKARLKVPTPVLKGSIKGREVFDDPHRSGRGRTITHAFYIELEPNRELPKVKGSDAARHTMWVPLADLDPTQIFEDHYFIIQEMTGM</sequence>
<evidence type="ECO:0000259" key="3">
    <source>
        <dbReference type="PROSITE" id="PS51462"/>
    </source>
</evidence>
<proteinExistence type="predicted"/>
<dbReference type="Pfam" id="PF01467">
    <property type="entry name" value="CTP_transf_like"/>
    <property type="match status" value="1"/>
</dbReference>
<keyword evidence="5" id="KW-1185">Reference proteome</keyword>
<dbReference type="GO" id="GO:0000309">
    <property type="term" value="F:nicotinamide-nucleotide adenylyltransferase activity"/>
    <property type="evidence" value="ECO:0007669"/>
    <property type="project" value="UniProtKB-EC"/>
</dbReference>
<dbReference type="Pfam" id="PF00293">
    <property type="entry name" value="NUDIX"/>
    <property type="match status" value="1"/>
</dbReference>
<feature type="domain" description="Nudix hydrolase" evidence="3">
    <location>
        <begin position="216"/>
        <end position="351"/>
    </location>
</feature>
<evidence type="ECO:0000313" key="4">
    <source>
        <dbReference type="EMBL" id="WKD50190.1"/>
    </source>
</evidence>
<dbReference type="SUPFAM" id="SSF52374">
    <property type="entry name" value="Nucleotidylyl transferase"/>
    <property type="match status" value="1"/>
</dbReference>
<dbReference type="Proteomes" id="UP001321520">
    <property type="component" value="Chromosome"/>
</dbReference>
<gene>
    <name evidence="4" type="ORF">M8T91_01800</name>
</gene>
<dbReference type="PROSITE" id="PS51462">
    <property type="entry name" value="NUDIX"/>
    <property type="match status" value="1"/>
</dbReference>
<protein>
    <submittedName>
        <fullName evidence="4">Bifunctional nicotinamide-nucleotide adenylyltransferase/Nudix hydroxylase</fullName>
        <ecNumber evidence="4">2.7.7.1</ecNumber>
        <ecNumber evidence="4">3.6.1.-</ecNumber>
    </submittedName>
</protein>
<keyword evidence="1 4" id="KW-0808">Transferase</keyword>
<reference evidence="4 5" key="1">
    <citation type="submission" date="2022-05" db="EMBL/GenBank/DDBJ databases">
        <title>Microbulbifer sp. nov., isolated from sponge.</title>
        <authorList>
            <person name="Gao L."/>
        </authorList>
    </citation>
    <scope>NUCLEOTIDE SEQUENCE [LARGE SCALE GENOMIC DNA]</scope>
    <source>
        <strain evidence="4 5">MI-G</strain>
    </source>
</reference>
<organism evidence="4 5">
    <name type="scientific">Microbulbifer spongiae</name>
    <dbReference type="NCBI Taxonomy" id="2944933"/>
    <lineage>
        <taxon>Bacteria</taxon>
        <taxon>Pseudomonadati</taxon>
        <taxon>Pseudomonadota</taxon>
        <taxon>Gammaproteobacteria</taxon>
        <taxon>Cellvibrionales</taxon>
        <taxon>Microbulbiferaceae</taxon>
        <taxon>Microbulbifer</taxon>
    </lineage>
</organism>
<name>A0ABY9EB24_9GAMM</name>
<dbReference type="EMBL" id="CP098023">
    <property type="protein sequence ID" value="WKD50190.1"/>
    <property type="molecule type" value="Genomic_DNA"/>
</dbReference>
<dbReference type="InterPro" id="IPR015797">
    <property type="entry name" value="NUDIX_hydrolase-like_dom_sf"/>
</dbReference>
<dbReference type="Gene3D" id="3.40.50.620">
    <property type="entry name" value="HUPs"/>
    <property type="match status" value="1"/>
</dbReference>
<evidence type="ECO:0000256" key="1">
    <source>
        <dbReference type="ARBA" id="ARBA00022679"/>
    </source>
</evidence>
<dbReference type="GO" id="GO:0016787">
    <property type="term" value="F:hydrolase activity"/>
    <property type="evidence" value="ECO:0007669"/>
    <property type="project" value="UniProtKB-KW"/>
</dbReference>
<dbReference type="InterPro" id="IPR004821">
    <property type="entry name" value="Cyt_trans-like"/>
</dbReference>
<accession>A0ABY9EB24</accession>
<dbReference type="InterPro" id="IPR014729">
    <property type="entry name" value="Rossmann-like_a/b/a_fold"/>
</dbReference>
<dbReference type="CDD" id="cd18873">
    <property type="entry name" value="NUDIX_NadM_like"/>
    <property type="match status" value="1"/>
</dbReference>
<dbReference type="EC" id="3.6.1.-" evidence="4"/>
<evidence type="ECO:0000313" key="5">
    <source>
        <dbReference type="Proteomes" id="UP001321520"/>
    </source>
</evidence>
<dbReference type="NCBIfam" id="NF003786">
    <property type="entry name" value="PRK05379.1-2"/>
    <property type="match status" value="1"/>
</dbReference>
<dbReference type="NCBIfam" id="TIGR00125">
    <property type="entry name" value="cyt_tran_rel"/>
    <property type="match status" value="1"/>
</dbReference>
<dbReference type="SUPFAM" id="SSF55811">
    <property type="entry name" value="Nudix"/>
    <property type="match status" value="1"/>
</dbReference>
<keyword evidence="2 4" id="KW-0548">Nucleotidyltransferase</keyword>
<dbReference type="InterPro" id="IPR000086">
    <property type="entry name" value="NUDIX_hydrolase_dom"/>
</dbReference>
<dbReference type="Gene3D" id="3.90.79.10">
    <property type="entry name" value="Nucleoside Triphosphate Pyrophosphohydrolase"/>
    <property type="match status" value="1"/>
</dbReference>
<dbReference type="PANTHER" id="PTHR21342">
    <property type="entry name" value="PHOSPHOPANTETHEINE ADENYLYLTRANSFERASE"/>
    <property type="match status" value="1"/>
</dbReference>
<dbReference type="RefSeq" id="WP_301416255.1">
    <property type="nucleotide sequence ID" value="NZ_CP098023.1"/>
</dbReference>
<evidence type="ECO:0000256" key="2">
    <source>
        <dbReference type="ARBA" id="ARBA00022695"/>
    </source>
</evidence>
<keyword evidence="4" id="KW-0378">Hydrolase</keyword>
<dbReference type="PANTHER" id="PTHR21342:SF0">
    <property type="entry name" value="BIFUNCTIONAL NMN ADENYLYLTRANSFERASE_NUDIX HYDROLASE"/>
    <property type="match status" value="1"/>
</dbReference>
<dbReference type="EC" id="2.7.7.1" evidence="4"/>
<dbReference type="NCBIfam" id="NF003788">
    <property type="entry name" value="PRK05379.1-5"/>
    <property type="match status" value="1"/>
</dbReference>